<evidence type="ECO:0000256" key="1">
    <source>
        <dbReference type="SAM" id="Phobius"/>
    </source>
</evidence>
<gene>
    <name evidence="2" type="ORF">BU14_1941s0001</name>
</gene>
<sequence>VGVRGGRGGGRVAAAPVAAAAAAAAETPSTLSAVAATPPTVAFGLSDRLVFAIDEFVALNPAARLLALSLLSVALIGVGSVLFRRADPAAKEVTAPVWSAVRAYVNPMEDDWSSNLLRVVSCVNAAAGMIFFALLVGMVTEGVEASIARIHAGTSAVVATDHVVVCGWNGHVPRMLASIYNADPATRVVVLATARERSALVAELADVLSADQRRRIKLMVRPGVPILKEDLARVAAGRAARIILVAPSPSGGDVAATSPSSRAEADRLVLSRAIALRDALPAYGGGVLAEVSSPRDAALVKKILAPTGARVRTMATDLALHKFLAQALRQPGLCEVVSRLMGDGAAEAFRVVPVEAAAPHLIGRRPSEVSPTDVPGSILCGTVDGGAGGALRLGVGNAKRVGDAPLARGTRLVLLGARGGAAAGAGTGAKGAASTPPPSASAPLLAEALTVPVRSAASAAASAPESILLVGWRPDVRATVEELGAAVPRGSTVTIVAPDADLGLPNRVGHARIVHVRGEAGRYDVLRDALTRRRGRRVARGGAAHDHVLVLSPALNGGAADLSADALEEDAKSLASLAYVVAALDANGAGAANDVHVAAELMSARVGEIASAELATGNVIMPRVLASQLAAQAVRDSAVYRLWMELLTQAGRELYVRPAAAYVDVDTPVRASFAQLARSVAAERDDVVLGYVPAGAVGMEGAVLNPAGADLDGEREWGAGDRLIVMSDE</sequence>
<name>A0A1X6NL01_PORUM</name>
<organism evidence="2 3">
    <name type="scientific">Porphyra umbilicalis</name>
    <name type="common">Purple laver</name>
    <name type="synonym">Red alga</name>
    <dbReference type="NCBI Taxonomy" id="2786"/>
    <lineage>
        <taxon>Eukaryota</taxon>
        <taxon>Rhodophyta</taxon>
        <taxon>Bangiophyceae</taxon>
        <taxon>Bangiales</taxon>
        <taxon>Bangiaceae</taxon>
        <taxon>Porphyra</taxon>
    </lineage>
</organism>
<evidence type="ECO:0000313" key="3">
    <source>
        <dbReference type="Proteomes" id="UP000218209"/>
    </source>
</evidence>
<protein>
    <recommendedName>
        <fullName evidence="4">Ion channel POLLUX</fullName>
    </recommendedName>
</protein>
<feature type="non-terminal residue" evidence="2">
    <location>
        <position position="1"/>
    </location>
</feature>
<dbReference type="OrthoDB" id="414047at2759"/>
<keyword evidence="1" id="KW-0472">Membrane</keyword>
<accession>A0A1X6NL01</accession>
<feature type="transmembrane region" description="Helical" evidence="1">
    <location>
        <begin position="116"/>
        <end position="139"/>
    </location>
</feature>
<feature type="transmembrane region" description="Helical" evidence="1">
    <location>
        <begin position="65"/>
        <end position="83"/>
    </location>
</feature>
<keyword evidence="1" id="KW-0812">Transmembrane</keyword>
<evidence type="ECO:0008006" key="4">
    <source>
        <dbReference type="Google" id="ProtNLM"/>
    </source>
</evidence>
<dbReference type="EMBL" id="KV919846">
    <property type="protein sequence ID" value="OSX69033.1"/>
    <property type="molecule type" value="Genomic_DNA"/>
</dbReference>
<dbReference type="PANTHER" id="PTHR31563:SF10">
    <property type="entry name" value="ION CHANNEL POLLUX-RELATED"/>
    <property type="match status" value="1"/>
</dbReference>
<dbReference type="PANTHER" id="PTHR31563">
    <property type="entry name" value="ION CHANNEL POLLUX-RELATED"/>
    <property type="match status" value="1"/>
</dbReference>
<dbReference type="Gene3D" id="3.40.50.720">
    <property type="entry name" value="NAD(P)-binding Rossmann-like Domain"/>
    <property type="match status" value="1"/>
</dbReference>
<keyword evidence="1" id="KW-1133">Transmembrane helix</keyword>
<dbReference type="AlphaFoldDB" id="A0A1X6NL01"/>
<dbReference type="Proteomes" id="UP000218209">
    <property type="component" value="Unassembled WGS sequence"/>
</dbReference>
<dbReference type="InterPro" id="IPR044849">
    <property type="entry name" value="CASTOR/POLLUX/SYM8-like"/>
</dbReference>
<evidence type="ECO:0000313" key="2">
    <source>
        <dbReference type="EMBL" id="OSX69033.1"/>
    </source>
</evidence>
<dbReference type="GO" id="GO:0006811">
    <property type="term" value="P:monoatomic ion transport"/>
    <property type="evidence" value="ECO:0007669"/>
    <property type="project" value="InterPro"/>
</dbReference>
<proteinExistence type="predicted"/>
<reference evidence="2 3" key="1">
    <citation type="submission" date="2017-03" db="EMBL/GenBank/DDBJ databases">
        <title>WGS assembly of Porphyra umbilicalis.</title>
        <authorList>
            <person name="Brawley S.H."/>
            <person name="Blouin N.A."/>
            <person name="Ficko-Blean E."/>
            <person name="Wheeler G.L."/>
            <person name="Lohr M."/>
            <person name="Goodson H.V."/>
            <person name="Jenkins J.W."/>
            <person name="Blaby-Haas C.E."/>
            <person name="Helliwell K.E."/>
            <person name="Chan C."/>
            <person name="Marriage T."/>
            <person name="Bhattacharya D."/>
            <person name="Klein A.S."/>
            <person name="Badis Y."/>
            <person name="Brodie J."/>
            <person name="Cao Y."/>
            <person name="Collen J."/>
            <person name="Dittami S.M."/>
            <person name="Gachon C.M."/>
            <person name="Green B.R."/>
            <person name="Karpowicz S."/>
            <person name="Kim J.W."/>
            <person name="Kudahl U."/>
            <person name="Lin S."/>
            <person name="Michel G."/>
            <person name="Mittag M."/>
            <person name="Olson B.J."/>
            <person name="Pangilinan J."/>
            <person name="Peng Y."/>
            <person name="Qiu H."/>
            <person name="Shu S."/>
            <person name="Singer J.T."/>
            <person name="Smith A.G."/>
            <person name="Sprecher B.N."/>
            <person name="Wagner V."/>
            <person name="Wang W."/>
            <person name="Wang Z.-Y."/>
            <person name="Yan J."/>
            <person name="Yarish C."/>
            <person name="Zoeuner-Riek S."/>
            <person name="Zhuang Y."/>
            <person name="Zou Y."/>
            <person name="Lindquist E.A."/>
            <person name="Grimwood J."/>
            <person name="Barry K."/>
            <person name="Rokhsar D.S."/>
            <person name="Schmutz J."/>
            <person name="Stiller J.W."/>
            <person name="Grossman A.R."/>
            <person name="Prochnik S.E."/>
        </authorList>
    </citation>
    <scope>NUCLEOTIDE SEQUENCE [LARGE SCALE GENOMIC DNA]</scope>
    <source>
        <strain evidence="2">4086291</strain>
    </source>
</reference>
<keyword evidence="3" id="KW-1185">Reference proteome</keyword>